<evidence type="ECO:0000313" key="4">
    <source>
        <dbReference type="Proteomes" id="UP000195975"/>
    </source>
</evidence>
<dbReference type="SMART" id="SM00342">
    <property type="entry name" value="HTH_ARAC"/>
    <property type="match status" value="1"/>
</dbReference>
<dbReference type="PANTHER" id="PTHR47504:SF5">
    <property type="entry name" value="RIGHT ORIGIN-BINDING PROTEIN"/>
    <property type="match status" value="1"/>
</dbReference>
<dbReference type="InterPro" id="IPR018060">
    <property type="entry name" value="HTH_AraC"/>
</dbReference>
<organism evidence="3 4">
    <name type="scientific">Parabacteroides johnsonii</name>
    <dbReference type="NCBI Taxonomy" id="387661"/>
    <lineage>
        <taxon>Bacteria</taxon>
        <taxon>Pseudomonadati</taxon>
        <taxon>Bacteroidota</taxon>
        <taxon>Bacteroidia</taxon>
        <taxon>Bacteroidales</taxon>
        <taxon>Tannerellaceae</taxon>
        <taxon>Parabacteroides</taxon>
    </lineage>
</organism>
<evidence type="ECO:0000313" key="3">
    <source>
        <dbReference type="EMBL" id="OUO01600.1"/>
    </source>
</evidence>
<dbReference type="GO" id="GO:0003700">
    <property type="term" value="F:DNA-binding transcription factor activity"/>
    <property type="evidence" value="ECO:0007669"/>
    <property type="project" value="InterPro"/>
</dbReference>
<dbReference type="AlphaFoldDB" id="A0A9Q5SNW0"/>
<accession>A0A9Q5SNW0</accession>
<evidence type="ECO:0000256" key="1">
    <source>
        <dbReference type="ARBA" id="ARBA00023125"/>
    </source>
</evidence>
<dbReference type="RefSeq" id="WP_087375769.1">
    <property type="nucleotide sequence ID" value="NZ_NFIJ01000033.1"/>
</dbReference>
<dbReference type="Pfam" id="PF12833">
    <property type="entry name" value="HTH_18"/>
    <property type="match status" value="1"/>
</dbReference>
<keyword evidence="1" id="KW-0238">DNA-binding</keyword>
<dbReference type="InterPro" id="IPR050959">
    <property type="entry name" value="MarA-like"/>
</dbReference>
<proteinExistence type="predicted"/>
<evidence type="ECO:0000259" key="2">
    <source>
        <dbReference type="PROSITE" id="PS01124"/>
    </source>
</evidence>
<dbReference type="Proteomes" id="UP000195975">
    <property type="component" value="Unassembled WGS sequence"/>
</dbReference>
<feature type="domain" description="HTH araC/xylS-type" evidence="2">
    <location>
        <begin position="184"/>
        <end position="282"/>
    </location>
</feature>
<dbReference type="GO" id="GO:0043565">
    <property type="term" value="F:sequence-specific DNA binding"/>
    <property type="evidence" value="ECO:0007669"/>
    <property type="project" value="InterPro"/>
</dbReference>
<reference evidence="4" key="1">
    <citation type="submission" date="2017-04" db="EMBL/GenBank/DDBJ databases">
        <title>Function of individual gut microbiota members based on whole genome sequencing of pure cultures obtained from chicken caecum.</title>
        <authorList>
            <person name="Medvecky M."/>
            <person name="Cejkova D."/>
            <person name="Polansky O."/>
            <person name="Karasova D."/>
            <person name="Kubasova T."/>
            <person name="Cizek A."/>
            <person name="Rychlik I."/>
        </authorList>
    </citation>
    <scope>NUCLEOTIDE SEQUENCE [LARGE SCALE GENOMIC DNA]</scope>
    <source>
        <strain evidence="4">An42</strain>
    </source>
</reference>
<sequence>MSETKLHKFLPCDETPDNCNFLLKRYQRGETFNNMHKEMNYLVFCKEGEVHLTSSLFREEVLYGGEIMFLPRMADCQGEVWKETQVVVHTFNNTVCHPENCILRYLYTHAKKKDEGKSGFYCCKLSAHKVIITFMESISYYLADDTGDLLLWHLKHKELIRLFSRYYKTEELQAFFHPMTGEAVPFRNLVLSHYMKANDTKELADLCGYGLATFRRVFKEEFETPVYQWLLKKRSEHILYRLSFPYIPFQEIMEEFNFTSPQQFNRFCKTNLGDTPTNLRKKHQSS</sequence>
<protein>
    <recommendedName>
        <fullName evidence="2">HTH araC/xylS-type domain-containing protein</fullName>
    </recommendedName>
</protein>
<comment type="caution">
    <text evidence="3">The sequence shown here is derived from an EMBL/GenBank/DDBJ whole genome shotgun (WGS) entry which is preliminary data.</text>
</comment>
<name>A0A9Q5SNW0_9BACT</name>
<dbReference type="PANTHER" id="PTHR47504">
    <property type="entry name" value="RIGHT ORIGIN-BINDING PROTEIN"/>
    <property type="match status" value="1"/>
</dbReference>
<dbReference type="EMBL" id="NFIJ01000033">
    <property type="protein sequence ID" value="OUO01600.1"/>
    <property type="molecule type" value="Genomic_DNA"/>
</dbReference>
<dbReference type="PROSITE" id="PS01124">
    <property type="entry name" value="HTH_ARAC_FAMILY_2"/>
    <property type="match status" value="1"/>
</dbReference>
<dbReference type="Gene3D" id="1.10.10.60">
    <property type="entry name" value="Homeodomain-like"/>
    <property type="match status" value="1"/>
</dbReference>
<gene>
    <name evidence="3" type="ORF">B5F96_17665</name>
</gene>